<dbReference type="EMBL" id="CP063849">
    <property type="protein sequence ID" value="QOY87176.1"/>
    <property type="molecule type" value="Genomic_DNA"/>
</dbReference>
<evidence type="ECO:0000313" key="2">
    <source>
        <dbReference type="Proteomes" id="UP000593892"/>
    </source>
</evidence>
<gene>
    <name evidence="1" type="ORF">IRI77_31095</name>
</gene>
<dbReference type="KEGG" id="pfer:IRI77_31095"/>
<dbReference type="RefSeq" id="WP_194448845.1">
    <property type="nucleotide sequence ID" value="NZ_CP063849.1"/>
</dbReference>
<name>A0A7S7NP30_PALFE</name>
<proteinExistence type="predicted"/>
<sequence length="328" mass="37056">MGTGPGLAGIMAGLFENIEIRVPERRFQSWADFTSAAPEYSIGLEVMDDTPGHQGHYAHFDHHCGVIREVTMSAAMQVYIAVRQGRIMERWLRHKQPIPVYVWNADQDVCLSAFVLEYHYMLERVEGTPLLRWIVQYNNKIDVCGGLYPVRLDELVKNHFTWVFEPYMEQRSRGKEQGDAELVTKTIRAVCDRLLALIEGRAGTSPITARPDILYRSEHDFVIAAEKGDPHSRLVLAAEGHRNLISLICQRPSGRYTYSVIRGSPYDEDTFPVIELINAFQAAEDRQDVKIWGGSNLAAGSDSELGSSLHWTQLRDIAERVVSVAATR</sequence>
<reference evidence="1 2" key="1">
    <citation type="submission" date="2020-10" db="EMBL/GenBank/DDBJ databases">
        <title>Complete genome sequence of Paludibaculum fermentans P105T, a facultatively anaerobic acidobacterium capable of dissimilatory Fe(III) reduction.</title>
        <authorList>
            <person name="Dedysh S.N."/>
            <person name="Beletsky A.V."/>
            <person name="Kulichevskaya I.S."/>
            <person name="Mardanov A.V."/>
            <person name="Ravin N.V."/>
        </authorList>
    </citation>
    <scope>NUCLEOTIDE SEQUENCE [LARGE SCALE GENOMIC DNA]</scope>
    <source>
        <strain evidence="1 2">P105</strain>
    </source>
</reference>
<organism evidence="1 2">
    <name type="scientific">Paludibaculum fermentans</name>
    <dbReference type="NCBI Taxonomy" id="1473598"/>
    <lineage>
        <taxon>Bacteria</taxon>
        <taxon>Pseudomonadati</taxon>
        <taxon>Acidobacteriota</taxon>
        <taxon>Terriglobia</taxon>
        <taxon>Bryobacterales</taxon>
        <taxon>Bryobacteraceae</taxon>
        <taxon>Paludibaculum</taxon>
    </lineage>
</organism>
<accession>A0A7S7NP30</accession>
<evidence type="ECO:0000313" key="1">
    <source>
        <dbReference type="EMBL" id="QOY87176.1"/>
    </source>
</evidence>
<protein>
    <submittedName>
        <fullName evidence="1">Uncharacterized protein</fullName>
    </submittedName>
</protein>
<keyword evidence="2" id="KW-1185">Reference proteome</keyword>
<dbReference type="AlphaFoldDB" id="A0A7S7NP30"/>
<dbReference type="Proteomes" id="UP000593892">
    <property type="component" value="Chromosome"/>
</dbReference>